<accession>A0A265E784</accession>
<gene>
    <name evidence="1" type="ORF">CFN03_05640</name>
</gene>
<dbReference type="Gene3D" id="2.40.128.20">
    <property type="match status" value="1"/>
</dbReference>
<dbReference type="Pfam" id="PF09148">
    <property type="entry name" value="DUF1934"/>
    <property type="match status" value="1"/>
</dbReference>
<comment type="caution">
    <text evidence="1">The sequence shown here is derived from an EMBL/GenBank/DDBJ whole genome shotgun (WGS) entry which is preliminary data.</text>
</comment>
<organism evidence="1 2">
    <name type="scientific">Salinicoccus roseus</name>
    <dbReference type="NCBI Taxonomy" id="45670"/>
    <lineage>
        <taxon>Bacteria</taxon>
        <taxon>Bacillati</taxon>
        <taxon>Bacillota</taxon>
        <taxon>Bacilli</taxon>
        <taxon>Bacillales</taxon>
        <taxon>Staphylococcaceae</taxon>
        <taxon>Salinicoccus</taxon>
    </lineage>
</organism>
<sequence>MDKKETMYRINQVVDMNGERKRYEQTVTAEVLERKDRYLRYTEQLDDYEIDVVMRVGDDFIKIQRRGIINMNFHFQQGETTDTFYESPAGKHHFRINTTVLDIGEVAIEIRYELYDHNGKLGDYHYKIRKVG</sequence>
<dbReference type="EMBL" id="NPEZ01000002">
    <property type="protein sequence ID" value="OZT77423.1"/>
    <property type="molecule type" value="Genomic_DNA"/>
</dbReference>
<evidence type="ECO:0000313" key="2">
    <source>
        <dbReference type="Proteomes" id="UP000216682"/>
    </source>
</evidence>
<evidence type="ECO:0000313" key="1">
    <source>
        <dbReference type="EMBL" id="OZT77423.1"/>
    </source>
</evidence>
<evidence type="ECO:0008006" key="3">
    <source>
        <dbReference type="Google" id="ProtNLM"/>
    </source>
</evidence>
<dbReference type="InterPro" id="IPR015231">
    <property type="entry name" value="DUF1934"/>
</dbReference>
<dbReference type="InterPro" id="IPR012674">
    <property type="entry name" value="Calycin"/>
</dbReference>
<dbReference type="AlphaFoldDB" id="A0A265E784"/>
<dbReference type="SUPFAM" id="SSF50814">
    <property type="entry name" value="Lipocalins"/>
    <property type="match status" value="1"/>
</dbReference>
<dbReference type="RefSeq" id="WP_094906159.1">
    <property type="nucleotide sequence ID" value="NZ_NPEZ01000002.1"/>
</dbReference>
<reference evidence="1 2" key="1">
    <citation type="submission" date="2017-07" db="EMBL/GenBank/DDBJ databases">
        <title>Shotgun whole genome sequences of three halophilic bacterial isolates.</title>
        <authorList>
            <person name="Pozzo T."/>
            <person name="Higdon S.M."/>
            <person name="Quillaguaman J."/>
        </authorList>
    </citation>
    <scope>NUCLEOTIDE SEQUENCE [LARGE SCALE GENOMIC DNA]</scope>
    <source>
        <strain evidence="1 2">BU-1</strain>
    </source>
</reference>
<name>A0A265E784_9STAP</name>
<proteinExistence type="predicted"/>
<dbReference type="Proteomes" id="UP000216682">
    <property type="component" value="Unassembled WGS sequence"/>
</dbReference>
<protein>
    <recommendedName>
        <fullName evidence="3">DUF1934 domain-containing protein</fullName>
    </recommendedName>
</protein>